<keyword evidence="2" id="KW-1133">Transmembrane helix</keyword>
<comment type="caution">
    <text evidence="3">The sequence shown here is derived from an EMBL/GenBank/DDBJ whole genome shotgun (WGS) entry which is preliminary data.</text>
</comment>
<reference evidence="3 4" key="1">
    <citation type="submission" date="2019-02" db="EMBL/GenBank/DDBJ databases">
        <title>Bacterial novel species isolated from soil.</title>
        <authorList>
            <person name="Jung H.-Y."/>
        </authorList>
    </citation>
    <scope>NUCLEOTIDE SEQUENCE [LARGE SCALE GENOMIC DNA]</scope>
    <source>
        <strain evidence="3 4">1-3-3-3</strain>
    </source>
</reference>
<name>A0A4Q5LD93_9BACT</name>
<keyword evidence="2" id="KW-0472">Membrane</keyword>
<evidence type="ECO:0000256" key="2">
    <source>
        <dbReference type="SAM" id="Phobius"/>
    </source>
</evidence>
<accession>A0A4Q5LD93</accession>
<dbReference type="Proteomes" id="UP000294155">
    <property type="component" value="Unassembled WGS sequence"/>
</dbReference>
<sequence length="205" mass="22424">MLPPLLLDFSAADARWLGGIVWKAAVVLWLPQLLMLWLVLAGRTHQPRSRGREVALLLLPVLLGGVAVCSAAPWVLLLVVYAEVRWDLWLLVLGLPTLAGILVALATNTTPRTPPAASPARAAHLRQTRWTLGLSGLVVGLGVLATVVPPGQPAPTDYRPTPQELEQMRRADQAARAEQARQDSVQYHQHWDGPESQPQDQPPPW</sequence>
<evidence type="ECO:0000313" key="4">
    <source>
        <dbReference type="Proteomes" id="UP000294155"/>
    </source>
</evidence>
<feature type="transmembrane region" description="Helical" evidence="2">
    <location>
        <begin position="20"/>
        <end position="42"/>
    </location>
</feature>
<proteinExistence type="predicted"/>
<evidence type="ECO:0000313" key="3">
    <source>
        <dbReference type="EMBL" id="RYU81006.1"/>
    </source>
</evidence>
<dbReference type="EMBL" id="SEWE01000011">
    <property type="protein sequence ID" value="RYU81006.1"/>
    <property type="molecule type" value="Genomic_DNA"/>
</dbReference>
<protein>
    <submittedName>
        <fullName evidence="3">Uncharacterized protein</fullName>
    </submittedName>
</protein>
<feature type="transmembrane region" description="Helical" evidence="2">
    <location>
        <begin position="88"/>
        <end position="109"/>
    </location>
</feature>
<dbReference type="RefSeq" id="WP_129920450.1">
    <property type="nucleotide sequence ID" value="NZ_SEWE01000011.1"/>
</dbReference>
<feature type="transmembrane region" description="Helical" evidence="2">
    <location>
        <begin position="54"/>
        <end position="82"/>
    </location>
</feature>
<feature type="compositionally biased region" description="Basic and acidic residues" evidence="1">
    <location>
        <begin position="166"/>
        <end position="181"/>
    </location>
</feature>
<feature type="region of interest" description="Disordered" evidence="1">
    <location>
        <begin position="150"/>
        <end position="205"/>
    </location>
</feature>
<keyword evidence="2" id="KW-0812">Transmembrane</keyword>
<dbReference type="AlphaFoldDB" id="A0A4Q5LD93"/>
<gene>
    <name evidence="3" type="ORF">EWM57_07125</name>
</gene>
<evidence type="ECO:0000256" key="1">
    <source>
        <dbReference type="SAM" id="MobiDB-lite"/>
    </source>
</evidence>
<organism evidence="3 4">
    <name type="scientific">Hymenobacter persicinus</name>
    <dbReference type="NCBI Taxonomy" id="2025506"/>
    <lineage>
        <taxon>Bacteria</taxon>
        <taxon>Pseudomonadati</taxon>
        <taxon>Bacteroidota</taxon>
        <taxon>Cytophagia</taxon>
        <taxon>Cytophagales</taxon>
        <taxon>Hymenobacteraceae</taxon>
        <taxon>Hymenobacter</taxon>
    </lineage>
</organism>
<feature type="transmembrane region" description="Helical" evidence="2">
    <location>
        <begin position="130"/>
        <end position="148"/>
    </location>
</feature>
<keyword evidence="4" id="KW-1185">Reference proteome</keyword>